<evidence type="ECO:0000313" key="2">
    <source>
        <dbReference type="Proteomes" id="UP000188268"/>
    </source>
</evidence>
<protein>
    <submittedName>
        <fullName evidence="1">Uncharacterized protein</fullName>
    </submittedName>
</protein>
<comment type="caution">
    <text evidence="1">The sequence shown here is derived from an EMBL/GenBank/DDBJ whole genome shotgun (WGS) entry which is preliminary data.</text>
</comment>
<dbReference type="Proteomes" id="UP000188268">
    <property type="component" value="Unassembled WGS sequence"/>
</dbReference>
<sequence length="65" mass="7026">MARRGAIATLKKSPNYYGADFGSVCAVTGAIKWSLLGRTKCAQMLGEVYTTLEVWAILSQMGRSP</sequence>
<reference evidence="1 2" key="1">
    <citation type="submission" date="2013-09" db="EMBL/GenBank/DDBJ databases">
        <title>Corchorus capsularis genome sequencing.</title>
        <authorList>
            <person name="Alam M."/>
            <person name="Haque M.S."/>
            <person name="Islam M.S."/>
            <person name="Emdad E.M."/>
            <person name="Islam M.M."/>
            <person name="Ahmed B."/>
            <person name="Halim A."/>
            <person name="Hossen Q.M.M."/>
            <person name="Hossain M.Z."/>
            <person name="Ahmed R."/>
            <person name="Khan M.M."/>
            <person name="Islam R."/>
            <person name="Rashid M.M."/>
            <person name="Khan S.A."/>
            <person name="Rahman M.S."/>
            <person name="Alam M."/>
        </authorList>
    </citation>
    <scope>NUCLEOTIDE SEQUENCE [LARGE SCALE GENOMIC DNA]</scope>
    <source>
        <strain evidence="2">cv. CVL-1</strain>
        <tissue evidence="1">Whole seedling</tissue>
    </source>
</reference>
<keyword evidence="2" id="KW-1185">Reference proteome</keyword>
<name>A0A1R3IKK4_COCAP</name>
<dbReference type="Gramene" id="OMO83100">
    <property type="protein sequence ID" value="OMO83100"/>
    <property type="gene ID" value="CCACVL1_11553"/>
</dbReference>
<gene>
    <name evidence="1" type="ORF">CCACVL1_11553</name>
</gene>
<dbReference type="EMBL" id="AWWV01009920">
    <property type="protein sequence ID" value="OMO83100.1"/>
    <property type="molecule type" value="Genomic_DNA"/>
</dbReference>
<evidence type="ECO:0000313" key="1">
    <source>
        <dbReference type="EMBL" id="OMO83100.1"/>
    </source>
</evidence>
<dbReference type="AlphaFoldDB" id="A0A1R3IKK4"/>
<accession>A0A1R3IKK4</accession>
<proteinExistence type="predicted"/>
<organism evidence="1 2">
    <name type="scientific">Corchorus capsularis</name>
    <name type="common">Jute</name>
    <dbReference type="NCBI Taxonomy" id="210143"/>
    <lineage>
        <taxon>Eukaryota</taxon>
        <taxon>Viridiplantae</taxon>
        <taxon>Streptophyta</taxon>
        <taxon>Embryophyta</taxon>
        <taxon>Tracheophyta</taxon>
        <taxon>Spermatophyta</taxon>
        <taxon>Magnoliopsida</taxon>
        <taxon>eudicotyledons</taxon>
        <taxon>Gunneridae</taxon>
        <taxon>Pentapetalae</taxon>
        <taxon>rosids</taxon>
        <taxon>malvids</taxon>
        <taxon>Malvales</taxon>
        <taxon>Malvaceae</taxon>
        <taxon>Grewioideae</taxon>
        <taxon>Apeibeae</taxon>
        <taxon>Corchorus</taxon>
    </lineage>
</organism>